<evidence type="ECO:0000256" key="1">
    <source>
        <dbReference type="SAM" id="Phobius"/>
    </source>
</evidence>
<protein>
    <submittedName>
        <fullName evidence="2">Uncharacterized protein</fullName>
    </submittedName>
</protein>
<accession>A0AAW0K9J8</accession>
<dbReference type="EMBL" id="PKMF04000367">
    <property type="protein sequence ID" value="KAK7835689.1"/>
    <property type="molecule type" value="Genomic_DNA"/>
</dbReference>
<dbReference type="Proteomes" id="UP000237347">
    <property type="component" value="Unassembled WGS sequence"/>
</dbReference>
<evidence type="ECO:0000313" key="2">
    <source>
        <dbReference type="EMBL" id="KAK7835689.1"/>
    </source>
</evidence>
<keyword evidence="3" id="KW-1185">Reference proteome</keyword>
<sequence length="74" mass="8577">MTRARLSKNGQCPKGTIPIRREQEDEFLLVSNGYHVEHSLITAFMITVVMSMQLQILRVLWSTCIIKRMEASRL</sequence>
<dbReference type="AlphaFoldDB" id="A0AAW0K9J8"/>
<keyword evidence="1" id="KW-0472">Membrane</keyword>
<proteinExistence type="predicted"/>
<evidence type="ECO:0000313" key="3">
    <source>
        <dbReference type="Proteomes" id="UP000237347"/>
    </source>
</evidence>
<comment type="caution">
    <text evidence="2">The sequence shown here is derived from an EMBL/GenBank/DDBJ whole genome shotgun (WGS) entry which is preliminary data.</text>
</comment>
<reference evidence="2 3" key="1">
    <citation type="journal article" date="2018" name="Sci. Data">
        <title>The draft genome sequence of cork oak.</title>
        <authorList>
            <person name="Ramos A.M."/>
            <person name="Usie A."/>
            <person name="Barbosa P."/>
            <person name="Barros P.M."/>
            <person name="Capote T."/>
            <person name="Chaves I."/>
            <person name="Simoes F."/>
            <person name="Abreu I."/>
            <person name="Carrasquinho I."/>
            <person name="Faro C."/>
            <person name="Guimaraes J.B."/>
            <person name="Mendonca D."/>
            <person name="Nobrega F."/>
            <person name="Rodrigues L."/>
            <person name="Saibo N.J.M."/>
            <person name="Varela M.C."/>
            <person name="Egas C."/>
            <person name="Matos J."/>
            <person name="Miguel C.M."/>
            <person name="Oliveira M.M."/>
            <person name="Ricardo C.P."/>
            <person name="Goncalves S."/>
        </authorList>
    </citation>
    <scope>NUCLEOTIDE SEQUENCE [LARGE SCALE GENOMIC DNA]</scope>
    <source>
        <strain evidence="3">cv. HL8</strain>
    </source>
</reference>
<name>A0AAW0K9J8_QUESU</name>
<feature type="transmembrane region" description="Helical" evidence="1">
    <location>
        <begin position="40"/>
        <end position="61"/>
    </location>
</feature>
<keyword evidence="1" id="KW-0812">Transmembrane</keyword>
<keyword evidence="1" id="KW-1133">Transmembrane helix</keyword>
<gene>
    <name evidence="2" type="ORF">CFP56_023304</name>
</gene>
<organism evidence="2 3">
    <name type="scientific">Quercus suber</name>
    <name type="common">Cork oak</name>
    <dbReference type="NCBI Taxonomy" id="58331"/>
    <lineage>
        <taxon>Eukaryota</taxon>
        <taxon>Viridiplantae</taxon>
        <taxon>Streptophyta</taxon>
        <taxon>Embryophyta</taxon>
        <taxon>Tracheophyta</taxon>
        <taxon>Spermatophyta</taxon>
        <taxon>Magnoliopsida</taxon>
        <taxon>eudicotyledons</taxon>
        <taxon>Gunneridae</taxon>
        <taxon>Pentapetalae</taxon>
        <taxon>rosids</taxon>
        <taxon>fabids</taxon>
        <taxon>Fagales</taxon>
        <taxon>Fagaceae</taxon>
        <taxon>Quercus</taxon>
    </lineage>
</organism>